<dbReference type="GO" id="GO:0140588">
    <property type="term" value="P:chromatin looping"/>
    <property type="evidence" value="ECO:0007669"/>
    <property type="project" value="EnsemblFungi"/>
</dbReference>
<evidence type="ECO:0000256" key="5">
    <source>
        <dbReference type="ARBA" id="ARBA00023306"/>
    </source>
</evidence>
<keyword evidence="2" id="KW-0132">Cell division</keyword>
<dbReference type="GO" id="GO:0000785">
    <property type="term" value="C:chromatin"/>
    <property type="evidence" value="ECO:0007669"/>
    <property type="project" value="TreeGrafter"/>
</dbReference>
<dbReference type="GO" id="GO:0005198">
    <property type="term" value="F:structural molecule activity"/>
    <property type="evidence" value="ECO:0007669"/>
    <property type="project" value="EnsemblFungi"/>
</dbReference>
<dbReference type="KEGG" id="dha:DEHA2F19646g"/>
<gene>
    <name evidence="7" type="ordered locus">DEHA2F19646g</name>
</gene>
<keyword evidence="5" id="KW-0131">Cell cycle</keyword>
<dbReference type="RefSeq" id="XP_461201.2">
    <property type="nucleotide sequence ID" value="XM_461201.1"/>
</dbReference>
<keyword evidence="3" id="KW-0498">Mitosis</keyword>
<keyword evidence="4" id="KW-0539">Nucleus</keyword>
<dbReference type="OrthoDB" id="200660at2759"/>
<reference evidence="7 8" key="1">
    <citation type="journal article" date="2004" name="Nature">
        <title>Genome evolution in yeasts.</title>
        <authorList>
            <consortium name="Genolevures"/>
            <person name="Dujon B."/>
            <person name="Sherman D."/>
            <person name="Fischer G."/>
            <person name="Durrens P."/>
            <person name="Casaregola S."/>
            <person name="Lafontaine I."/>
            <person name="de Montigny J."/>
            <person name="Marck C."/>
            <person name="Neuveglise C."/>
            <person name="Talla E."/>
            <person name="Goffard N."/>
            <person name="Frangeul L."/>
            <person name="Aigle M."/>
            <person name="Anthouard V."/>
            <person name="Babour A."/>
            <person name="Barbe V."/>
            <person name="Barnay S."/>
            <person name="Blanchin S."/>
            <person name="Beckerich J.M."/>
            <person name="Beyne E."/>
            <person name="Bleykasten C."/>
            <person name="Boisrame A."/>
            <person name="Boyer J."/>
            <person name="Cattolico L."/>
            <person name="Confanioleri F."/>
            <person name="de Daruvar A."/>
            <person name="Despons L."/>
            <person name="Fabre E."/>
            <person name="Fairhead C."/>
            <person name="Ferry-Dumazet H."/>
            <person name="Groppi A."/>
            <person name="Hantraye F."/>
            <person name="Hennequin C."/>
            <person name="Jauniaux N."/>
            <person name="Joyet P."/>
            <person name="Kachouri R."/>
            <person name="Kerrest A."/>
            <person name="Koszul R."/>
            <person name="Lemaire M."/>
            <person name="Lesur I."/>
            <person name="Ma L."/>
            <person name="Muller H."/>
            <person name="Nicaud J.M."/>
            <person name="Nikolski M."/>
            <person name="Oztas S."/>
            <person name="Ozier-Kalogeropoulos O."/>
            <person name="Pellenz S."/>
            <person name="Potier S."/>
            <person name="Richard G.F."/>
            <person name="Straub M.L."/>
            <person name="Suleau A."/>
            <person name="Swennene D."/>
            <person name="Tekaia F."/>
            <person name="Wesolowski-Louvel M."/>
            <person name="Westhof E."/>
            <person name="Wirth B."/>
            <person name="Zeniou-Meyer M."/>
            <person name="Zivanovic I."/>
            <person name="Bolotin-Fukuhara M."/>
            <person name="Thierry A."/>
            <person name="Bouchier C."/>
            <person name="Caudron B."/>
            <person name="Scarpelli C."/>
            <person name="Gaillardin C."/>
            <person name="Weissenbach J."/>
            <person name="Wincker P."/>
            <person name="Souciet J.L."/>
        </authorList>
    </citation>
    <scope>NUCLEOTIDE SEQUENCE [LARGE SCALE GENOMIC DNA]</scope>
    <source>
        <strain evidence="8">ATCC 36239 / CBS 767 / BCRC 21394 / JCM 1990 / NBRC 0083 / IGC 2968</strain>
    </source>
</reference>
<dbReference type="GO" id="GO:0051301">
    <property type="term" value="P:cell division"/>
    <property type="evidence" value="ECO:0007669"/>
    <property type="project" value="UniProtKB-KW"/>
</dbReference>
<dbReference type="OMA" id="YPPAYNM"/>
<dbReference type="CDD" id="cd19953">
    <property type="entry name" value="PDS5"/>
    <property type="match status" value="1"/>
</dbReference>
<dbReference type="InterPro" id="IPR011989">
    <property type="entry name" value="ARM-like"/>
</dbReference>
<dbReference type="GO" id="GO:0042138">
    <property type="term" value="P:meiotic DNA double-strand break formation"/>
    <property type="evidence" value="ECO:0007669"/>
    <property type="project" value="EnsemblFungi"/>
</dbReference>
<feature type="compositionally biased region" description="Basic and acidic residues" evidence="6">
    <location>
        <begin position="1294"/>
        <end position="1309"/>
    </location>
</feature>
<dbReference type="eggNOG" id="KOG1525">
    <property type="taxonomic scope" value="Eukaryota"/>
</dbReference>
<feature type="region of interest" description="Disordered" evidence="6">
    <location>
        <begin position="1285"/>
        <end position="1338"/>
    </location>
</feature>
<dbReference type="InterPro" id="IPR039776">
    <property type="entry name" value="Pds5"/>
</dbReference>
<dbReference type="PANTHER" id="PTHR12663">
    <property type="entry name" value="ANDROGEN INDUCED INHIBITOR OF PROLIFERATION AS3 / PDS5-RELATED"/>
    <property type="match status" value="1"/>
</dbReference>
<evidence type="ECO:0000256" key="3">
    <source>
        <dbReference type="ARBA" id="ARBA00022776"/>
    </source>
</evidence>
<dbReference type="VEuPathDB" id="FungiDB:DEHA2F19646g"/>
<organism evidence="7 8">
    <name type="scientific">Debaryomyces hansenii (strain ATCC 36239 / CBS 767 / BCRC 21394 / JCM 1990 / NBRC 0083 / IGC 2968)</name>
    <name type="common">Yeast</name>
    <name type="synonym">Torulaspora hansenii</name>
    <dbReference type="NCBI Taxonomy" id="284592"/>
    <lineage>
        <taxon>Eukaryota</taxon>
        <taxon>Fungi</taxon>
        <taxon>Dikarya</taxon>
        <taxon>Ascomycota</taxon>
        <taxon>Saccharomycotina</taxon>
        <taxon>Pichiomycetes</taxon>
        <taxon>Debaryomycetaceae</taxon>
        <taxon>Debaryomyces</taxon>
    </lineage>
</organism>
<evidence type="ECO:0000256" key="2">
    <source>
        <dbReference type="ARBA" id="ARBA00022618"/>
    </source>
</evidence>
<dbReference type="STRING" id="284592.Q6BKS0"/>
<dbReference type="GO" id="GO:0005829">
    <property type="term" value="C:cytosol"/>
    <property type="evidence" value="ECO:0007669"/>
    <property type="project" value="EnsemblFungi"/>
</dbReference>
<dbReference type="GO" id="GO:0006302">
    <property type="term" value="P:double-strand break repair"/>
    <property type="evidence" value="ECO:0007669"/>
    <property type="project" value="EnsemblFungi"/>
</dbReference>
<dbReference type="EMBL" id="CR382138">
    <property type="protein sequence ID" value="CAG89589.2"/>
    <property type="molecule type" value="Genomic_DNA"/>
</dbReference>
<feature type="region of interest" description="Disordered" evidence="6">
    <location>
        <begin position="580"/>
        <end position="605"/>
    </location>
</feature>
<feature type="compositionally biased region" description="Basic and acidic residues" evidence="6">
    <location>
        <begin position="585"/>
        <end position="605"/>
    </location>
</feature>
<evidence type="ECO:0000256" key="4">
    <source>
        <dbReference type="ARBA" id="ARBA00023242"/>
    </source>
</evidence>
<comment type="subcellular location">
    <subcellularLocation>
        <location evidence="1">Nucleus</location>
    </subcellularLocation>
</comment>
<dbReference type="Proteomes" id="UP000000599">
    <property type="component" value="Chromosome F"/>
</dbReference>
<dbReference type="SUPFAM" id="SSF48371">
    <property type="entry name" value="ARM repeat"/>
    <property type="match status" value="1"/>
</dbReference>
<name>Q6BKS0_DEBHA</name>
<dbReference type="InParanoid" id="Q6BKS0"/>
<dbReference type="PANTHER" id="PTHR12663:SF0">
    <property type="entry name" value="PRECOCIOUS DISSOCIATION OF SISTERS 5, ISOFORM A"/>
    <property type="match status" value="1"/>
</dbReference>
<evidence type="ECO:0000313" key="8">
    <source>
        <dbReference type="Proteomes" id="UP000000599"/>
    </source>
</evidence>
<dbReference type="GO" id="GO:0007130">
    <property type="term" value="P:synaptonemal complex assembly"/>
    <property type="evidence" value="ECO:0007669"/>
    <property type="project" value="EnsemblFungi"/>
</dbReference>
<accession>Q6BKS0</accession>
<evidence type="ECO:0000256" key="1">
    <source>
        <dbReference type="ARBA" id="ARBA00004123"/>
    </source>
</evidence>
<dbReference type="InterPro" id="IPR016024">
    <property type="entry name" value="ARM-type_fold"/>
</dbReference>
<evidence type="ECO:0000256" key="6">
    <source>
        <dbReference type="SAM" id="MobiDB-lite"/>
    </source>
</evidence>
<keyword evidence="8" id="KW-1185">Reference proteome</keyword>
<feature type="compositionally biased region" description="Acidic residues" evidence="6">
    <location>
        <begin position="1328"/>
        <end position="1338"/>
    </location>
</feature>
<dbReference type="Pfam" id="PF20168">
    <property type="entry name" value="PDS5"/>
    <property type="match status" value="1"/>
</dbReference>
<dbReference type="GO" id="GO:0007064">
    <property type="term" value="P:mitotic sister chromatid cohesion"/>
    <property type="evidence" value="ECO:0007669"/>
    <property type="project" value="EnsemblFungi"/>
</dbReference>
<proteinExistence type="predicted"/>
<protein>
    <submittedName>
        <fullName evidence="7">DEHA2F19646p</fullName>
    </submittedName>
</protein>
<dbReference type="GO" id="GO:0007076">
    <property type="term" value="P:mitotic chromosome condensation"/>
    <property type="evidence" value="ECO:0007669"/>
    <property type="project" value="EnsemblFungi"/>
</dbReference>
<dbReference type="GO" id="GO:0035808">
    <property type="term" value="C:meiotic recombination initiation complex"/>
    <property type="evidence" value="ECO:0007669"/>
    <property type="project" value="EnsemblFungi"/>
</dbReference>
<dbReference type="GeneID" id="2903324"/>
<sequence length="1338" mass="153088">MTVRDSKVTSGQLRFKKPIISTVNEPIPTKELLSRLQILTDELSAVHQDQVDIETFASIKKDLANKKLLKHANVGVQAYVCCGISDILRIYAPDAPFTANELSQIFRAFFQQFKKLADTENPYFQQQNYLLKRLAEVRSVILITDLPDAQQLIESMFEIFYDLSTKKFPARLEPLVSDILSEIISESDVVPHNVLKMILNKFLTNFPEESAITSGLKSNISNPGFNFSLSICEANLDRMSRQVAQFFSEMLYESTSHAERAENNNDRSNTSKDKINQVQAIESLRKIHKLSIQIWKAIPELLGSVMGLFNDELNTDDEKIRILATETIGNMIGASPSVSVVAKANFIIAHRETWLNWLKKTLDVSPAVRCKWVEQLPQIINSSNSSTSDISTELCNGVTKCLLDTDERVRLTACISIERIPFDKFTSRVCNKNIMSTLSQLIREKNPEIRNEIIKILGNLYNQYFEAKANNKVLDFGSNNEVDSNELEKSIYYGIPNQIVSLIYINDKNITSAVDICIFEKLLPFESNGIKRVDRLAQFYNNLNEKSKASFFAINKRQRQISDVLQTFVETAEAYSKLGSINDNNEEKENMRNDSGKSDSENMTAEGKRETLIKMDKIINWLCVSFPDGLNTHACLEKLFKLKNFRFFYLIKVCISPESDYNTIKNSMKELLNKLTNAKNIRLEDERSNVSTTDMVSNFKILLYRASVILYNKSNMTELINYSKDSKHGWNCAANEILENVSVLIPEVLKFHVNSLTDILINAEGIIDRDSEFSISNNLRTIYHFIKRFPDLFPTDLNFTESLKSLATNGSPREATYSIKVLGLSSKKELYGSAIINSIYPLDVNHTHFVTHLSAIAELFLVDPLSVEDLASDLTVLLIKEILLQNRKNDEENLIENEMWIDDSMLDCHFEKYTTLYEKILALRIFVNRLKSIDKSFSNKPEPTQEAMSVAQPIFKLLLSIIGNGGEIVKEKAGTSSTPKVYQSKLRLTAGLYLLKLAKCPIFNHMFNHSTINRLIYLLQDHNDDVRHDFLMKLEKDLSDESVSERFLPLIFFMGHEPKLTLKSDASIWIKSMYKRKGANNNMKFERSIVRLIHTIVHNDEFTDLMKKSISLSDTSEQENQLVKAYSYASEYIIFYLLTIGKSENCSLLYYFASRIKQYRDATIDQSLYDVEPLPQEVLNIYCIAELTQLIIKELCDIKGWTLQTWPGKIQLSSDLFAPMTSTKEAHDIITRIYIADNLQLKLRGMFKQRISGTGLKRKSNDNGDIVKKPRVKVNTISSKPKFKAISRTKSKSIKSDTKSSDEYREARKSNRSRRQVNYIEEERSSNDENDDSDEYSE</sequence>
<dbReference type="HOGENOM" id="CLU_002562_1_0_1"/>
<dbReference type="FunCoup" id="Q6BKS0">
    <property type="interactions" value="946"/>
</dbReference>
<dbReference type="Gene3D" id="1.25.10.10">
    <property type="entry name" value="Leucine-rich Repeat Variant"/>
    <property type="match status" value="1"/>
</dbReference>
<evidence type="ECO:0000313" key="7">
    <source>
        <dbReference type="EMBL" id="CAG89589.2"/>
    </source>
</evidence>